<evidence type="ECO:0000256" key="2">
    <source>
        <dbReference type="RuleBase" id="RU361185"/>
    </source>
</evidence>
<dbReference type="PANTHER" id="PTHR43863">
    <property type="entry name" value="HYDROLASE, PUTATIVE (AFU_ORTHOLOGUE AFUA_1G03140)-RELATED"/>
    <property type="match status" value="1"/>
</dbReference>
<evidence type="ECO:0000259" key="4">
    <source>
        <dbReference type="Pfam" id="PF01055"/>
    </source>
</evidence>
<dbReference type="InterPro" id="IPR033403">
    <property type="entry name" value="DUF5110"/>
</dbReference>
<evidence type="ECO:0000256" key="3">
    <source>
        <dbReference type="SAM" id="SignalP"/>
    </source>
</evidence>
<dbReference type="Gene3D" id="2.60.40.1180">
    <property type="entry name" value="Golgi alpha-mannosidase II"/>
    <property type="match status" value="2"/>
</dbReference>
<dbReference type="Gene3D" id="3.20.20.80">
    <property type="entry name" value="Glycosidases"/>
    <property type="match status" value="1"/>
</dbReference>
<feature type="domain" description="Glycosyl hydrolase family 31 C-terminal" evidence="7">
    <location>
        <begin position="577"/>
        <end position="662"/>
    </location>
</feature>
<dbReference type="InterPro" id="IPR000322">
    <property type="entry name" value="Glyco_hydro_31_TIM"/>
</dbReference>
<dbReference type="Pfam" id="PF21365">
    <property type="entry name" value="Glyco_hydro_31_3rd"/>
    <property type="match status" value="1"/>
</dbReference>
<keyword evidence="2" id="KW-0378">Hydrolase</keyword>
<dbReference type="InterPro" id="IPR017853">
    <property type="entry name" value="GH"/>
</dbReference>
<dbReference type="InterPro" id="IPR025887">
    <property type="entry name" value="Glyco_hydro_31_N_dom"/>
</dbReference>
<comment type="caution">
    <text evidence="8">The sequence shown here is derived from an EMBL/GenBank/DDBJ whole genome shotgun (WGS) entry which is preliminary data.</text>
</comment>
<dbReference type="InterPro" id="IPR013780">
    <property type="entry name" value="Glyco_hydro_b"/>
</dbReference>
<keyword evidence="2" id="KW-0326">Glycosidase</keyword>
<dbReference type="SUPFAM" id="SSF51445">
    <property type="entry name" value="(Trans)glycosidases"/>
    <property type="match status" value="1"/>
</dbReference>
<feature type="domain" description="Glycoside hydrolase family 31 TIM barrel" evidence="4">
    <location>
        <begin position="250"/>
        <end position="569"/>
    </location>
</feature>
<name>A0ABW5IZU5_9FLAO</name>
<dbReference type="Proteomes" id="UP001597468">
    <property type="component" value="Unassembled WGS sequence"/>
</dbReference>
<dbReference type="CDD" id="cd06598">
    <property type="entry name" value="GH31_transferase_CtsZ"/>
    <property type="match status" value="1"/>
</dbReference>
<feature type="signal peptide" evidence="3">
    <location>
        <begin position="1"/>
        <end position="22"/>
    </location>
</feature>
<feature type="chain" id="PRO_5045772877" evidence="3">
    <location>
        <begin position="23"/>
        <end position="795"/>
    </location>
</feature>
<dbReference type="RefSeq" id="WP_380752631.1">
    <property type="nucleotide sequence ID" value="NZ_JBHULT010000010.1"/>
</dbReference>
<dbReference type="InterPro" id="IPR048395">
    <property type="entry name" value="Glyco_hydro_31_C"/>
</dbReference>
<dbReference type="PANTHER" id="PTHR43863:SF2">
    <property type="entry name" value="MALTASE-GLUCOAMYLASE"/>
    <property type="match status" value="1"/>
</dbReference>
<evidence type="ECO:0000256" key="1">
    <source>
        <dbReference type="ARBA" id="ARBA00007806"/>
    </source>
</evidence>
<dbReference type="SUPFAM" id="SSF74650">
    <property type="entry name" value="Galactose mutarotase-like"/>
    <property type="match status" value="1"/>
</dbReference>
<accession>A0ABW5IZU5</accession>
<evidence type="ECO:0000313" key="9">
    <source>
        <dbReference type="Proteomes" id="UP001597468"/>
    </source>
</evidence>
<feature type="domain" description="DUF5110" evidence="6">
    <location>
        <begin position="682"/>
        <end position="752"/>
    </location>
</feature>
<dbReference type="CDD" id="cd14752">
    <property type="entry name" value="GH31_N"/>
    <property type="match status" value="1"/>
</dbReference>
<sequence>MKKGISGYFLVVFLCLSFSVFPQNPDRLFVASESKPGSVEIRVNDGKYVLKYYTPEIIETSFIPEGEEYDETSHAVVLDPQEVPFEYQENPEAITLDSDGIDVVVSKTPFQVTYYYKGEKIISENRGYSEENDLQKIDFNLNETEVLYGGGARALGMNRRGNRLQLYNRAHYGYGSKSELLNYTLPVVLSSEKYALHFDNAPIGFLDLDSNFENTLTYETISGRKTYQLVVGKTWENLVFNYTLLTGRQPMPPRWALGNFSSRFGYHSQEEVLNTVQKFQEEEIPVDAVILDLFWFGKEIMGTMGNLAFDRDSFPEPDKMIYDLRKKGVKTVLVTEPFILTTSNRWEEAVAEDILAKDSLQKPFTYDFYFGNTGLIDIFDPKAREWFWNIYEELSEMGVAGWWGDLGEPEVHPEELLHFTGTANEVHNIYGHYWAKTIFEGYKEKFPEQRPFILMRAGAAGSQRYGLIPWSGDVSRSWGGLKAQPEISLQMGLQGLAYMHSDLGGFAGDNLNDDLYVRWLQYGVFQPIYRPHAQEAVPSEPVFRAAHVKELAKKAIELRYRLLPYNYTMAFRNSVEGQPLMRPLFFEEPENFKLYSVSNEYLWGDSFLVSPVVKPNTSEKEIYFPGSSNWFDFYDGKKYTGGSTAVVQLKDGSIPTFVRGGAFVPMSKPLQTTEEFSAENVEIHYFYDEEAGETKGLLYHDDGKTPEAYEKGDYELLNFRGKNENGALTIIITKELGSMRKVSDFSAIDLFIHNPGSKPASIEINGRVMKTGSTQTELIIKVPLHQKTTTISINN</sequence>
<protein>
    <submittedName>
        <fullName evidence="8">TIM-barrel domain-containing protein</fullName>
    </submittedName>
</protein>
<evidence type="ECO:0000259" key="5">
    <source>
        <dbReference type="Pfam" id="PF13802"/>
    </source>
</evidence>
<evidence type="ECO:0000259" key="7">
    <source>
        <dbReference type="Pfam" id="PF21365"/>
    </source>
</evidence>
<keyword evidence="9" id="KW-1185">Reference proteome</keyword>
<dbReference type="Pfam" id="PF01055">
    <property type="entry name" value="Glyco_hydro_31_2nd"/>
    <property type="match status" value="1"/>
</dbReference>
<comment type="similarity">
    <text evidence="1 2">Belongs to the glycosyl hydrolase 31 family.</text>
</comment>
<gene>
    <name evidence="8" type="ORF">ACFSTG_11195</name>
</gene>
<evidence type="ECO:0000259" key="6">
    <source>
        <dbReference type="Pfam" id="PF17137"/>
    </source>
</evidence>
<dbReference type="SUPFAM" id="SSF51011">
    <property type="entry name" value="Glycosyl hydrolase domain"/>
    <property type="match status" value="1"/>
</dbReference>
<dbReference type="InterPro" id="IPR051816">
    <property type="entry name" value="Glycosyl_Hydrolase_31"/>
</dbReference>
<dbReference type="Pfam" id="PF13802">
    <property type="entry name" value="Gal_mutarotas_2"/>
    <property type="match status" value="1"/>
</dbReference>
<dbReference type="EMBL" id="JBHULT010000010">
    <property type="protein sequence ID" value="MFD2518463.1"/>
    <property type="molecule type" value="Genomic_DNA"/>
</dbReference>
<keyword evidence="3" id="KW-0732">Signal</keyword>
<organism evidence="8 9">
    <name type="scientific">Salinimicrobium flavum</name>
    <dbReference type="NCBI Taxonomy" id="1737065"/>
    <lineage>
        <taxon>Bacteria</taxon>
        <taxon>Pseudomonadati</taxon>
        <taxon>Bacteroidota</taxon>
        <taxon>Flavobacteriia</taxon>
        <taxon>Flavobacteriales</taxon>
        <taxon>Flavobacteriaceae</taxon>
        <taxon>Salinimicrobium</taxon>
    </lineage>
</organism>
<dbReference type="Pfam" id="PF17137">
    <property type="entry name" value="DUF5110"/>
    <property type="match status" value="1"/>
</dbReference>
<evidence type="ECO:0000313" key="8">
    <source>
        <dbReference type="EMBL" id="MFD2518463.1"/>
    </source>
</evidence>
<reference evidence="9" key="1">
    <citation type="journal article" date="2019" name="Int. J. Syst. Evol. Microbiol.">
        <title>The Global Catalogue of Microorganisms (GCM) 10K type strain sequencing project: providing services to taxonomists for standard genome sequencing and annotation.</title>
        <authorList>
            <consortium name="The Broad Institute Genomics Platform"/>
            <consortium name="The Broad Institute Genome Sequencing Center for Infectious Disease"/>
            <person name="Wu L."/>
            <person name="Ma J."/>
        </authorList>
    </citation>
    <scope>NUCLEOTIDE SEQUENCE [LARGE SCALE GENOMIC DNA]</scope>
    <source>
        <strain evidence="9">KCTC 42585</strain>
    </source>
</reference>
<proteinExistence type="inferred from homology"/>
<feature type="domain" description="Glycoside hydrolase family 31 N-terminal" evidence="5">
    <location>
        <begin position="50"/>
        <end position="201"/>
    </location>
</feature>
<dbReference type="InterPro" id="IPR011013">
    <property type="entry name" value="Gal_mutarotase_sf_dom"/>
</dbReference>
<dbReference type="Gene3D" id="2.60.40.1760">
    <property type="entry name" value="glycosyl hydrolase (family 31)"/>
    <property type="match status" value="1"/>
</dbReference>